<dbReference type="AlphaFoldDB" id="A0A5A7NTK7"/>
<dbReference type="Proteomes" id="UP000325307">
    <property type="component" value="Unassembled WGS sequence"/>
</dbReference>
<accession>A0A5A7NTK7</accession>
<evidence type="ECO:0000313" key="3">
    <source>
        <dbReference type="Proteomes" id="UP000325307"/>
    </source>
</evidence>
<dbReference type="RefSeq" id="WP_149957710.1">
    <property type="nucleotide sequence ID" value="NZ_BKDJ01000016.1"/>
</dbReference>
<gene>
    <name evidence="2" type="ORF">NCCP1664_26180</name>
</gene>
<feature type="compositionally biased region" description="Pro residues" evidence="1">
    <location>
        <begin position="7"/>
        <end position="16"/>
    </location>
</feature>
<organism evidence="2 3">
    <name type="scientific">Zafaria cholistanensis</name>
    <dbReference type="NCBI Taxonomy" id="1682741"/>
    <lineage>
        <taxon>Bacteria</taxon>
        <taxon>Bacillati</taxon>
        <taxon>Actinomycetota</taxon>
        <taxon>Actinomycetes</taxon>
        <taxon>Micrococcales</taxon>
        <taxon>Micrococcaceae</taxon>
        <taxon>Zafaria</taxon>
    </lineage>
</organism>
<reference evidence="2 3" key="1">
    <citation type="submission" date="2019-09" db="EMBL/GenBank/DDBJ databases">
        <title>Arthrobacter zafarii sp. nov., a moderately thermotolerant and halotolerant actinobacterium isolated from Cholistan desert soil of Pakistan.</title>
        <authorList>
            <person name="Amin A."/>
            <person name="Ahmed I."/>
            <person name="Khalid N."/>
            <person name="Schumann P."/>
            <person name="Busse H.J."/>
            <person name="Khan I.U."/>
            <person name="Li S."/>
            <person name="Li W.J."/>
        </authorList>
    </citation>
    <scope>NUCLEOTIDE SEQUENCE [LARGE SCALE GENOMIC DNA]</scope>
    <source>
        <strain evidence="2 3">NCCP-1664</strain>
    </source>
</reference>
<keyword evidence="3" id="KW-1185">Reference proteome</keyword>
<protein>
    <submittedName>
        <fullName evidence="2">Uncharacterized protein</fullName>
    </submittedName>
</protein>
<evidence type="ECO:0000313" key="2">
    <source>
        <dbReference type="EMBL" id="GER24123.1"/>
    </source>
</evidence>
<evidence type="ECO:0000256" key="1">
    <source>
        <dbReference type="SAM" id="MobiDB-lite"/>
    </source>
</evidence>
<dbReference type="OrthoDB" id="4979399at2"/>
<comment type="caution">
    <text evidence="2">The sequence shown here is derived from an EMBL/GenBank/DDBJ whole genome shotgun (WGS) entry which is preliminary data.</text>
</comment>
<dbReference type="EMBL" id="BKDJ01000016">
    <property type="protein sequence ID" value="GER24123.1"/>
    <property type="molecule type" value="Genomic_DNA"/>
</dbReference>
<name>A0A5A7NTK7_9MICC</name>
<feature type="region of interest" description="Disordered" evidence="1">
    <location>
        <begin position="1"/>
        <end position="27"/>
    </location>
</feature>
<proteinExistence type="predicted"/>
<sequence>MTALPGPALPPRPQRPPSSAVRPGVRPAGHTRIATQALSSVAQGVAGQVLDVPPSAVRVGLHDEFGSLALVLSLPMPLRPLAAPQPLPPVWKRARDARKTVRERFTALTGAHVGRVDVRVTGILPETVRRPA</sequence>